<dbReference type="AlphaFoldDB" id="A0A3S1ASI2"/>
<dbReference type="OrthoDB" id="9794124at2"/>
<name>A0A3S1ASI2_ANAVA</name>
<dbReference type="Gene3D" id="3.40.50.150">
    <property type="entry name" value="Vaccinia Virus protein VP39"/>
    <property type="match status" value="1"/>
</dbReference>
<comment type="caution">
    <text evidence="2">The sequence shown here is derived from an EMBL/GenBank/DDBJ whole genome shotgun (WGS) entry which is preliminary data.</text>
</comment>
<feature type="domain" description="Methyltransferase type 11" evidence="1">
    <location>
        <begin position="242"/>
        <end position="290"/>
    </location>
</feature>
<dbReference type="SUPFAM" id="SSF53335">
    <property type="entry name" value="S-adenosyl-L-methionine-dependent methyltransferases"/>
    <property type="match status" value="1"/>
</dbReference>
<dbReference type="RefSeq" id="WP_127053340.1">
    <property type="nucleotide sequence ID" value="NZ_RSCM01000003.1"/>
</dbReference>
<sequence length="369" mass="42398">MAKQYIPNAFLKVENSQIYAVFGWSNRQPELIPFQSWLAVLEIFIHQHDIESAYQTFQKIKLNPINEKITEAIQQYNSLVCNQALTLLRNGHLTILEKDFGSFFEEKQQFDLSTLSQLNPQVIIHLFYPFLLKKDLGEINNISDFIAIVLHLEKIGLLSPTNQSLDWGDFKRKNPICQTFGFLRGQPVDRYYLNKFIEKIRPEIIGNILEIGATQQAKETYQLNEESTYHVLNLESLPGVDIVGDVHNVNLIKPESFDTILLFSVLEHCYAPWIVIENIYTWLKPGGKCFAMSPVSAKIHNVPQDYWRIMPDAFTGMLKDFSRHELHLCGNTMTVLADIYGISTEELTTEELDAHHPDHPVCICISATK</sequence>
<accession>A0A3S1ASI2</accession>
<dbReference type="CDD" id="cd02440">
    <property type="entry name" value="AdoMet_MTases"/>
    <property type="match status" value="1"/>
</dbReference>
<dbReference type="InterPro" id="IPR013216">
    <property type="entry name" value="Methyltransf_11"/>
</dbReference>
<organism evidence="2 3">
    <name type="scientific">Trichormus variabilis SAG 1403-4b</name>
    <dbReference type="NCBI Taxonomy" id="447716"/>
    <lineage>
        <taxon>Bacteria</taxon>
        <taxon>Bacillati</taxon>
        <taxon>Cyanobacteriota</taxon>
        <taxon>Cyanophyceae</taxon>
        <taxon>Nostocales</taxon>
        <taxon>Nostocaceae</taxon>
        <taxon>Trichormus</taxon>
    </lineage>
</organism>
<evidence type="ECO:0000259" key="1">
    <source>
        <dbReference type="Pfam" id="PF08241"/>
    </source>
</evidence>
<evidence type="ECO:0000313" key="3">
    <source>
        <dbReference type="Proteomes" id="UP000276103"/>
    </source>
</evidence>
<reference evidence="2 3" key="1">
    <citation type="journal article" date="2019" name="Genome Biol. Evol.">
        <title>Day and night: Metabolic profiles and evolutionary relationships of six axenic non-marine cyanobacteria.</title>
        <authorList>
            <person name="Will S.E."/>
            <person name="Henke P."/>
            <person name="Boedeker C."/>
            <person name="Huang S."/>
            <person name="Brinkmann H."/>
            <person name="Rohde M."/>
            <person name="Jarek M."/>
            <person name="Friedl T."/>
            <person name="Seufert S."/>
            <person name="Schumacher M."/>
            <person name="Overmann J."/>
            <person name="Neumann-Schaal M."/>
            <person name="Petersen J."/>
        </authorList>
    </citation>
    <scope>NUCLEOTIDE SEQUENCE [LARGE SCALE GENOMIC DNA]</scope>
    <source>
        <strain evidence="2 3">SAG 1403-4b</strain>
    </source>
</reference>
<dbReference type="Proteomes" id="UP000276103">
    <property type="component" value="Unassembled WGS sequence"/>
</dbReference>
<dbReference type="Pfam" id="PF08241">
    <property type="entry name" value="Methyltransf_11"/>
    <property type="match status" value="1"/>
</dbReference>
<protein>
    <recommendedName>
        <fullName evidence="1">Methyltransferase type 11 domain-containing protein</fullName>
    </recommendedName>
</protein>
<proteinExistence type="predicted"/>
<dbReference type="InterPro" id="IPR029063">
    <property type="entry name" value="SAM-dependent_MTases_sf"/>
</dbReference>
<evidence type="ECO:0000313" key="2">
    <source>
        <dbReference type="EMBL" id="RUS98419.1"/>
    </source>
</evidence>
<dbReference type="EMBL" id="RSCM01000003">
    <property type="protein sequence ID" value="RUS98419.1"/>
    <property type="molecule type" value="Genomic_DNA"/>
</dbReference>
<dbReference type="GO" id="GO:0008757">
    <property type="term" value="F:S-adenosylmethionine-dependent methyltransferase activity"/>
    <property type="evidence" value="ECO:0007669"/>
    <property type="project" value="InterPro"/>
</dbReference>
<keyword evidence="3" id="KW-1185">Reference proteome</keyword>
<gene>
    <name evidence="2" type="ORF">DSM107003_15070</name>
</gene>